<feature type="compositionally biased region" description="Low complexity" evidence="9">
    <location>
        <begin position="364"/>
        <end position="386"/>
    </location>
</feature>
<sequence length="464" mass="50559">MQSKSQSTSRPGPDPHTITPANVYTEPWWRTSGYNPIPPPLAGGNATNSSSLECPNGGSESNDDQSLSNDDHNEEDDDATKESPINASPQSGSYRQEHQVVQHVASNMPTARDDCLTQPTQLELVGHSIACASNLYQDPYYGGMMAAYGHQPLVCMGVGFLFVDILVVNKTAMSCISLMSPYFEVCIFSFLWEDWGGGLVFLEKDIYLFGAASGSAIFTLLTFCSPLAEEGLRTANLCNVGMFWCWADSGDTLSTNGYPPFIGMPQARMPLPLEMTQEPVYVNAKQYQGILRRRQARAKAELERKLIKSRKNNERQDGSVKHDVPYLHESRHQHAMRRARGTGGRFAKKNDSDASNCTSKEKGSSGPAHSSLSASSSGSEHLASDSNETWNSSNGQQEARGSQMTDTCTTQNYVNGSGCYQAHGGLQDPAYLCPGERSEEGVFSGRERGSISSNQASQRSLAIQ</sequence>
<evidence type="ECO:0000256" key="2">
    <source>
        <dbReference type="ARBA" id="ARBA00023015"/>
    </source>
</evidence>
<evidence type="ECO:0000256" key="6">
    <source>
        <dbReference type="ARBA" id="ARBA00023242"/>
    </source>
</evidence>
<comment type="subcellular location">
    <subcellularLocation>
        <location evidence="1 8">Nucleus</location>
    </subcellularLocation>
</comment>
<keyword evidence="5 8" id="KW-0804">Transcription</keyword>
<keyword evidence="3 8" id="KW-0238">DNA-binding</keyword>
<dbReference type="Pfam" id="PF02045">
    <property type="entry name" value="CBFB_NFYA"/>
    <property type="match status" value="1"/>
</dbReference>
<gene>
    <name evidence="10" type="ORF">FEM48_Zijuj02G0194300</name>
</gene>
<evidence type="ECO:0000256" key="5">
    <source>
        <dbReference type="ARBA" id="ARBA00023163"/>
    </source>
</evidence>
<feature type="region of interest" description="Disordered" evidence="9">
    <location>
        <begin position="306"/>
        <end position="406"/>
    </location>
</feature>
<dbReference type="GO" id="GO:0003700">
    <property type="term" value="F:DNA-binding transcription factor activity"/>
    <property type="evidence" value="ECO:0007669"/>
    <property type="project" value="UniProtKB-UniRule"/>
</dbReference>
<keyword evidence="2 8" id="KW-0805">Transcription regulation</keyword>
<feature type="compositionally biased region" description="Polar residues" evidence="9">
    <location>
        <begin position="450"/>
        <end position="464"/>
    </location>
</feature>
<evidence type="ECO:0000313" key="10">
    <source>
        <dbReference type="EMBL" id="KAH7543536.1"/>
    </source>
</evidence>
<protein>
    <recommendedName>
        <fullName evidence="8">Nuclear transcription factor Y subunit</fullName>
    </recommendedName>
</protein>
<feature type="compositionally biased region" description="Polar residues" evidence="9">
    <location>
        <begin position="1"/>
        <end position="10"/>
    </location>
</feature>
<evidence type="ECO:0000256" key="1">
    <source>
        <dbReference type="ARBA" id="ARBA00004123"/>
    </source>
</evidence>
<dbReference type="Gene3D" id="6.10.250.2430">
    <property type="match status" value="1"/>
</dbReference>
<dbReference type="GO" id="GO:0016602">
    <property type="term" value="C:CCAAT-binding factor complex"/>
    <property type="evidence" value="ECO:0007669"/>
    <property type="project" value="InterPro"/>
</dbReference>
<feature type="compositionally biased region" description="Polar residues" evidence="9">
    <location>
        <begin position="83"/>
        <end position="94"/>
    </location>
</feature>
<dbReference type="Proteomes" id="UP000813462">
    <property type="component" value="Unassembled WGS sequence"/>
</dbReference>
<dbReference type="PROSITE" id="PS51152">
    <property type="entry name" value="NFYA_HAP2_2"/>
    <property type="match status" value="1"/>
</dbReference>
<dbReference type="SMART" id="SM00521">
    <property type="entry name" value="CBF"/>
    <property type="match status" value="1"/>
</dbReference>
<comment type="function">
    <text evidence="8">Component of the sequence-specific heterotrimeric transcription factor (NF-Y) which specifically recognizes a 5'-CCAAT-3' box motif found in the promoters of its target genes.</text>
</comment>
<dbReference type="GO" id="GO:0003677">
    <property type="term" value="F:DNA binding"/>
    <property type="evidence" value="ECO:0007669"/>
    <property type="project" value="UniProtKB-KW"/>
</dbReference>
<evidence type="ECO:0000313" key="11">
    <source>
        <dbReference type="Proteomes" id="UP000813462"/>
    </source>
</evidence>
<comment type="subunit">
    <text evidence="7">Heterotrimeric transcription factor composed of three components, NF-YA, NF-YB and NF-YC. NF-YB and NF-YC must interact and dimerize for NF-YA association and DNA binding.</text>
</comment>
<reference evidence="10" key="1">
    <citation type="journal article" date="2021" name="Front. Plant Sci.">
        <title>Chromosome-Scale Genome Assembly for Chinese Sour Jujube and Insights Into Its Genome Evolution and Domestication Signature.</title>
        <authorList>
            <person name="Shen L.-Y."/>
            <person name="Luo H."/>
            <person name="Wang X.-L."/>
            <person name="Wang X.-M."/>
            <person name="Qiu X.-J."/>
            <person name="Liu H."/>
            <person name="Zhou S.-S."/>
            <person name="Jia K.-H."/>
            <person name="Nie S."/>
            <person name="Bao Y.-T."/>
            <person name="Zhang R.-G."/>
            <person name="Yun Q.-Z."/>
            <person name="Chai Y.-H."/>
            <person name="Lu J.-Y."/>
            <person name="Li Y."/>
            <person name="Zhao S.-W."/>
            <person name="Mao J.-F."/>
            <person name="Jia S.-G."/>
            <person name="Mao Y.-M."/>
        </authorList>
    </citation>
    <scope>NUCLEOTIDE SEQUENCE</scope>
    <source>
        <strain evidence="10">AT0</strain>
        <tissue evidence="10">Leaf</tissue>
    </source>
</reference>
<name>A0A978VXJ1_ZIZJJ</name>
<comment type="similarity">
    <text evidence="8">Belongs to the NFYA/HAP2 subunit family.</text>
</comment>
<feature type="compositionally biased region" description="Polar residues" evidence="9">
    <location>
        <begin position="387"/>
        <end position="406"/>
    </location>
</feature>
<evidence type="ECO:0000256" key="7">
    <source>
        <dbReference type="ARBA" id="ARBA00025911"/>
    </source>
</evidence>
<dbReference type="PROSITE" id="PS00686">
    <property type="entry name" value="NFYA_HAP2_1"/>
    <property type="match status" value="1"/>
</dbReference>
<keyword evidence="6 8" id="KW-0539">Nucleus</keyword>
<feature type="region of interest" description="Disordered" evidence="9">
    <location>
        <begin position="1"/>
        <end position="96"/>
    </location>
</feature>
<dbReference type="InterPro" id="IPR001289">
    <property type="entry name" value="NFYA"/>
</dbReference>
<dbReference type="PANTHER" id="PTHR12632">
    <property type="entry name" value="TRANSCRIPTION FACTOR NF-Y ALPHA-RELATED"/>
    <property type="match status" value="1"/>
</dbReference>
<feature type="compositionally biased region" description="Basic and acidic residues" evidence="9">
    <location>
        <begin position="306"/>
        <end position="332"/>
    </location>
</feature>
<dbReference type="InterPro" id="IPR018362">
    <property type="entry name" value="CCAAT-binding_factor_CS"/>
</dbReference>
<accession>A0A978VXJ1</accession>
<dbReference type="AlphaFoldDB" id="A0A978VXJ1"/>
<dbReference type="EMBL" id="JAEACU010000002">
    <property type="protein sequence ID" value="KAH7543536.1"/>
    <property type="molecule type" value="Genomic_DNA"/>
</dbReference>
<keyword evidence="4" id="KW-0010">Activator</keyword>
<feature type="region of interest" description="Disordered" evidence="9">
    <location>
        <begin position="425"/>
        <end position="464"/>
    </location>
</feature>
<feature type="compositionally biased region" description="Basic and acidic residues" evidence="9">
    <location>
        <begin position="436"/>
        <end position="449"/>
    </location>
</feature>
<evidence type="ECO:0000256" key="4">
    <source>
        <dbReference type="ARBA" id="ARBA00023159"/>
    </source>
</evidence>
<evidence type="ECO:0000256" key="9">
    <source>
        <dbReference type="SAM" id="MobiDB-lite"/>
    </source>
</evidence>
<feature type="compositionally biased region" description="Polar residues" evidence="9">
    <location>
        <begin position="45"/>
        <end position="68"/>
    </location>
</feature>
<proteinExistence type="inferred from homology"/>
<evidence type="ECO:0000256" key="3">
    <source>
        <dbReference type="ARBA" id="ARBA00023125"/>
    </source>
</evidence>
<comment type="caution">
    <text evidence="10">The sequence shown here is derived from an EMBL/GenBank/DDBJ whole genome shotgun (WGS) entry which is preliminary data.</text>
</comment>
<evidence type="ECO:0000256" key="8">
    <source>
        <dbReference type="RuleBase" id="RU367155"/>
    </source>
</evidence>
<organism evidence="10 11">
    <name type="scientific">Ziziphus jujuba var. spinosa</name>
    <dbReference type="NCBI Taxonomy" id="714518"/>
    <lineage>
        <taxon>Eukaryota</taxon>
        <taxon>Viridiplantae</taxon>
        <taxon>Streptophyta</taxon>
        <taxon>Embryophyta</taxon>
        <taxon>Tracheophyta</taxon>
        <taxon>Spermatophyta</taxon>
        <taxon>Magnoliopsida</taxon>
        <taxon>eudicotyledons</taxon>
        <taxon>Gunneridae</taxon>
        <taxon>Pentapetalae</taxon>
        <taxon>rosids</taxon>
        <taxon>fabids</taxon>
        <taxon>Rosales</taxon>
        <taxon>Rhamnaceae</taxon>
        <taxon>Paliureae</taxon>
        <taxon>Ziziphus</taxon>
    </lineage>
</organism>